<protein>
    <recommendedName>
        <fullName evidence="3">ParB/Spo0J HTH domain-containing protein</fullName>
    </recommendedName>
</protein>
<dbReference type="EMBL" id="QOVW01000002">
    <property type="protein sequence ID" value="RDB37328.1"/>
    <property type="molecule type" value="Genomic_DNA"/>
</dbReference>
<dbReference type="Proteomes" id="UP000253934">
    <property type="component" value="Unassembled WGS sequence"/>
</dbReference>
<proteinExistence type="predicted"/>
<reference evidence="1" key="1">
    <citation type="submission" date="2018-04" db="EMBL/GenBank/DDBJ databases">
        <title>Draft genome sequence of the Candidatus Spirobacillus cienkowskii, a pathogen of freshwater Daphnia species, reconstructed from hemolymph metagenomic reads.</title>
        <authorList>
            <person name="Bresciani L."/>
            <person name="Lemos L.N."/>
            <person name="Wale N."/>
            <person name="Lin J.Y."/>
            <person name="Fernandes G.R."/>
            <person name="Duffy M.A."/>
            <person name="Rodrigues J.M."/>
        </authorList>
    </citation>
    <scope>NUCLEOTIDE SEQUENCE [LARGE SCALE GENOMIC DNA]</scope>
    <source>
        <strain evidence="1">Binning01</strain>
    </source>
</reference>
<evidence type="ECO:0000313" key="2">
    <source>
        <dbReference type="Proteomes" id="UP000253934"/>
    </source>
</evidence>
<sequence>MAGSRKPGIRFLELGEIWRNEWVAGKSITEISHQESQHPQTIRRAIWLARIPEEVKNQIKLYPEVFTRQILLDIFAAKRKQCEKEEFKLLKKEVDNLIKSGSNAKPVLKRTNKISKKKIIQKDVITNPVYYLEEALSAEQKIKNKFNTHCRVSFEKTGAGEIRIFFESKQNLIKILNLLS</sequence>
<name>A0A369KU87_9BACT</name>
<gene>
    <name evidence="1" type="ORF">DCC88_00610</name>
</gene>
<organism evidence="1 2">
    <name type="scientific">Spirobacillus cienkowskii</name>
    <dbReference type="NCBI Taxonomy" id="495820"/>
    <lineage>
        <taxon>Bacteria</taxon>
        <taxon>Pseudomonadati</taxon>
        <taxon>Bdellovibrionota</taxon>
        <taxon>Oligoflexia</taxon>
        <taxon>Silvanigrellales</taxon>
        <taxon>Spirobacillus</taxon>
    </lineage>
</organism>
<comment type="caution">
    <text evidence="1">The sequence shown here is derived from an EMBL/GenBank/DDBJ whole genome shotgun (WGS) entry which is preliminary data.</text>
</comment>
<keyword evidence="2" id="KW-1185">Reference proteome</keyword>
<evidence type="ECO:0000313" key="1">
    <source>
        <dbReference type="EMBL" id="RDB37328.1"/>
    </source>
</evidence>
<evidence type="ECO:0008006" key="3">
    <source>
        <dbReference type="Google" id="ProtNLM"/>
    </source>
</evidence>
<dbReference type="AlphaFoldDB" id="A0A369KU87"/>
<accession>A0A369KU87</accession>